<evidence type="ECO:0000259" key="1">
    <source>
        <dbReference type="Pfam" id="PF02627"/>
    </source>
</evidence>
<dbReference type="InterPro" id="IPR029032">
    <property type="entry name" value="AhpD-like"/>
</dbReference>
<feature type="domain" description="Carboxymuconolactone decarboxylase-like" evidence="1">
    <location>
        <begin position="42"/>
        <end position="116"/>
    </location>
</feature>
<dbReference type="Pfam" id="PF02627">
    <property type="entry name" value="CMD"/>
    <property type="match status" value="1"/>
</dbReference>
<reference evidence="2" key="1">
    <citation type="submission" date="2015-08" db="EMBL/GenBank/DDBJ databases">
        <authorList>
            <person name="Babu N.S."/>
            <person name="Beckwith C.J."/>
            <person name="Beseler K.G."/>
            <person name="Brison A."/>
            <person name="Carone J.V."/>
            <person name="Caskin T.P."/>
            <person name="Diamond M."/>
            <person name="Durham M.E."/>
            <person name="Foxe J.M."/>
            <person name="Go M."/>
            <person name="Henderson B.A."/>
            <person name="Jones I.B."/>
            <person name="McGettigan J.A."/>
            <person name="Micheletti S.J."/>
            <person name="Nasrallah M.E."/>
            <person name="Ortiz D."/>
            <person name="Piller C.R."/>
            <person name="Privatt S.R."/>
            <person name="Schneider S.L."/>
            <person name="Sharp S."/>
            <person name="Smith T.C."/>
            <person name="Stanton J.D."/>
            <person name="Ullery H.E."/>
            <person name="Wilson R.J."/>
            <person name="Serrano M.G."/>
            <person name="Buck G."/>
            <person name="Lee V."/>
            <person name="Wang Y."/>
            <person name="Carvalho R."/>
            <person name="Voegtly L."/>
            <person name="Shi R."/>
            <person name="Duckworth R."/>
            <person name="Johnson A."/>
            <person name="Loviza R."/>
            <person name="Walstead R."/>
            <person name="Shah Z."/>
            <person name="Kiflezghi M."/>
            <person name="Wade K."/>
            <person name="Ball S.L."/>
            <person name="Bradley K.W."/>
            <person name="Asai D.J."/>
            <person name="Bowman C.A."/>
            <person name="Russell D.A."/>
            <person name="Pope W.H."/>
            <person name="Jacobs-Sera D."/>
            <person name="Hendrix R.W."/>
            <person name="Hatfull G.F."/>
        </authorList>
    </citation>
    <scope>NUCLEOTIDE SEQUENCE</scope>
</reference>
<dbReference type="PANTHER" id="PTHR33930:SF2">
    <property type="entry name" value="BLR3452 PROTEIN"/>
    <property type="match status" value="1"/>
</dbReference>
<accession>A0A2P2C483</accession>
<dbReference type="Gene3D" id="1.20.1290.10">
    <property type="entry name" value="AhpD-like"/>
    <property type="match status" value="1"/>
</dbReference>
<evidence type="ECO:0000313" key="2">
    <source>
        <dbReference type="EMBL" id="CUR56835.1"/>
    </source>
</evidence>
<gene>
    <name evidence="2" type="ORF">NOCA2360080</name>
</gene>
<dbReference type="EMBL" id="CZKA01000030">
    <property type="protein sequence ID" value="CUR56835.1"/>
    <property type="molecule type" value="Genomic_DNA"/>
</dbReference>
<dbReference type="AlphaFoldDB" id="A0A2P2C483"/>
<organism evidence="2">
    <name type="scientific">metagenome</name>
    <dbReference type="NCBI Taxonomy" id="256318"/>
    <lineage>
        <taxon>unclassified sequences</taxon>
        <taxon>metagenomes</taxon>
    </lineage>
</organism>
<protein>
    <submittedName>
        <fullName evidence="2">Putative Carboxymuconolactone decarboxylase</fullName>
    </submittedName>
</protein>
<sequence length="125" mass="13109">MKKIESREELAEAYQRIFAVVPPSLAVKESTFDAQGLGDAIDAIEATRMAVLEAGPLTPREVQLIQFGMCAAMVYQPGADLHAGAALAQGATEADLLQVTEVAWVVAGALGFNTAFTGVKNATSK</sequence>
<dbReference type="InterPro" id="IPR003779">
    <property type="entry name" value="CMD-like"/>
</dbReference>
<dbReference type="SUPFAM" id="SSF69118">
    <property type="entry name" value="AhpD-like"/>
    <property type="match status" value="1"/>
</dbReference>
<proteinExistence type="predicted"/>
<dbReference type="GO" id="GO:0051920">
    <property type="term" value="F:peroxiredoxin activity"/>
    <property type="evidence" value="ECO:0007669"/>
    <property type="project" value="InterPro"/>
</dbReference>
<name>A0A2P2C483_9ZZZZ</name>
<dbReference type="PANTHER" id="PTHR33930">
    <property type="entry name" value="ALKYL HYDROPEROXIDE REDUCTASE AHPD"/>
    <property type="match status" value="1"/>
</dbReference>